<dbReference type="InterPro" id="IPR050121">
    <property type="entry name" value="Cytochrome_P450_monoxygenase"/>
</dbReference>
<comment type="cofactor">
    <cofactor evidence="1 7">
        <name>heme</name>
        <dbReference type="ChEBI" id="CHEBI:30413"/>
    </cofactor>
</comment>
<proteinExistence type="inferred from homology"/>
<evidence type="ECO:0000256" key="4">
    <source>
        <dbReference type="ARBA" id="ARBA00022723"/>
    </source>
</evidence>
<evidence type="ECO:0000256" key="6">
    <source>
        <dbReference type="ARBA" id="ARBA00023004"/>
    </source>
</evidence>
<dbReference type="GO" id="GO:0016705">
    <property type="term" value="F:oxidoreductase activity, acting on paired donors, with incorporation or reduction of molecular oxygen"/>
    <property type="evidence" value="ECO:0007669"/>
    <property type="project" value="InterPro"/>
</dbReference>
<dbReference type="STRING" id="47427.A0A2H3DTW8"/>
<accession>A0A2H3DTW8</accession>
<feature type="transmembrane region" description="Helical" evidence="9">
    <location>
        <begin position="20"/>
        <end position="37"/>
    </location>
</feature>
<keyword evidence="9" id="KW-0472">Membrane</keyword>
<keyword evidence="4 7" id="KW-0479">Metal-binding</keyword>
<evidence type="ECO:0000313" key="10">
    <source>
        <dbReference type="EMBL" id="PBK92557.1"/>
    </source>
</evidence>
<dbReference type="OrthoDB" id="1470350at2759"/>
<dbReference type="GO" id="GO:0020037">
    <property type="term" value="F:heme binding"/>
    <property type="evidence" value="ECO:0007669"/>
    <property type="project" value="InterPro"/>
</dbReference>
<dbReference type="Pfam" id="PF00067">
    <property type="entry name" value="p450"/>
    <property type="match status" value="1"/>
</dbReference>
<gene>
    <name evidence="10" type="ORF">ARMGADRAFT_1053876</name>
</gene>
<dbReference type="PRINTS" id="PR00385">
    <property type="entry name" value="P450"/>
</dbReference>
<comment type="similarity">
    <text evidence="3 8">Belongs to the cytochrome P450 family.</text>
</comment>
<evidence type="ECO:0000256" key="2">
    <source>
        <dbReference type="ARBA" id="ARBA00005179"/>
    </source>
</evidence>
<evidence type="ECO:0000256" key="8">
    <source>
        <dbReference type="RuleBase" id="RU000461"/>
    </source>
</evidence>
<keyword evidence="5 8" id="KW-0560">Oxidoreductase</keyword>
<comment type="pathway">
    <text evidence="2">Secondary metabolite biosynthesis.</text>
</comment>
<evidence type="ECO:0000256" key="9">
    <source>
        <dbReference type="SAM" id="Phobius"/>
    </source>
</evidence>
<keyword evidence="11" id="KW-1185">Reference proteome</keyword>
<dbReference type="OMA" id="WCELYIA"/>
<evidence type="ECO:0000256" key="5">
    <source>
        <dbReference type="ARBA" id="ARBA00023002"/>
    </source>
</evidence>
<sequence>MFRISVISDMFKAILNSLSVANYAILASTLLILARHLNQYLNNPLRHYPGPRIAAFSKWYKFYFDVLQDGGFLEHLEKLHIQYGPVVRVGPNELHFSDPRAYGDIYFVGSKFTKDPELYDAFDQSSSSFACVDPHAAKIRRELLGPVFSRSRIIKIQSVIQEKIDHLIRRLSSGGPENPVNLFLAFRAVTMDIIMLYCFAESFESLDADKFEHPILLSVISSVPMIWPLKYFPWLMPIVSHGPRWLIKRLLPAMKGYFDLFALFSNRINRAIASPESLYLEDQETVFHCLLSGKGDAPSKRSLLEESITLLGAGSETVGAVVTAGVYHVLSNLRSRERLTQELNNAWPSLDMSVKYQDLEKLPYLTAVIKESIRLSHGVVTPLPRVVGPGDSIIRGHHIPAGTTVSIGVTFVHSNPDIFHDPDQFIPERWLVDDIKEVEAKYFVPFSKGPRMCLGHNLAWCELYLLFANIFRKTNIRIHDTGPEDFAFRQYWMPIFRGKQMHGFVTQINE</sequence>
<dbReference type="PANTHER" id="PTHR24305:SF157">
    <property type="entry name" value="N-ACETYLTRYPTOPHAN 6-HYDROXYLASE IVOC-RELATED"/>
    <property type="match status" value="1"/>
</dbReference>
<dbReference type="PROSITE" id="PS00086">
    <property type="entry name" value="CYTOCHROME_P450"/>
    <property type="match status" value="1"/>
</dbReference>
<dbReference type="InterPro" id="IPR036396">
    <property type="entry name" value="Cyt_P450_sf"/>
</dbReference>
<dbReference type="CDD" id="cd11062">
    <property type="entry name" value="CYP58-like"/>
    <property type="match status" value="1"/>
</dbReference>
<keyword evidence="9" id="KW-0812">Transmembrane</keyword>
<keyword evidence="9" id="KW-1133">Transmembrane helix</keyword>
<dbReference type="AlphaFoldDB" id="A0A2H3DTW8"/>
<keyword evidence="8" id="KW-0503">Monooxygenase</keyword>
<dbReference type="InterPro" id="IPR017972">
    <property type="entry name" value="Cyt_P450_CS"/>
</dbReference>
<dbReference type="Gene3D" id="1.10.630.10">
    <property type="entry name" value="Cytochrome P450"/>
    <property type="match status" value="1"/>
</dbReference>
<evidence type="ECO:0000256" key="1">
    <source>
        <dbReference type="ARBA" id="ARBA00001971"/>
    </source>
</evidence>
<dbReference type="GO" id="GO:0005506">
    <property type="term" value="F:iron ion binding"/>
    <property type="evidence" value="ECO:0007669"/>
    <property type="project" value="InterPro"/>
</dbReference>
<feature type="binding site" description="axial binding residue" evidence="7">
    <location>
        <position position="453"/>
    </location>
    <ligand>
        <name>heme</name>
        <dbReference type="ChEBI" id="CHEBI:30413"/>
    </ligand>
    <ligandPart>
        <name>Fe</name>
        <dbReference type="ChEBI" id="CHEBI:18248"/>
    </ligandPart>
</feature>
<organism evidence="10 11">
    <name type="scientific">Armillaria gallica</name>
    <name type="common">Bulbous honey fungus</name>
    <name type="synonym">Armillaria bulbosa</name>
    <dbReference type="NCBI Taxonomy" id="47427"/>
    <lineage>
        <taxon>Eukaryota</taxon>
        <taxon>Fungi</taxon>
        <taxon>Dikarya</taxon>
        <taxon>Basidiomycota</taxon>
        <taxon>Agaricomycotina</taxon>
        <taxon>Agaricomycetes</taxon>
        <taxon>Agaricomycetidae</taxon>
        <taxon>Agaricales</taxon>
        <taxon>Marasmiineae</taxon>
        <taxon>Physalacriaceae</taxon>
        <taxon>Armillaria</taxon>
    </lineage>
</organism>
<dbReference type="InterPro" id="IPR002401">
    <property type="entry name" value="Cyt_P450_E_grp-I"/>
</dbReference>
<dbReference type="SUPFAM" id="SSF48264">
    <property type="entry name" value="Cytochrome P450"/>
    <property type="match status" value="1"/>
</dbReference>
<dbReference type="PANTHER" id="PTHR24305">
    <property type="entry name" value="CYTOCHROME P450"/>
    <property type="match status" value="1"/>
</dbReference>
<evidence type="ECO:0000256" key="3">
    <source>
        <dbReference type="ARBA" id="ARBA00010617"/>
    </source>
</evidence>
<evidence type="ECO:0000313" key="11">
    <source>
        <dbReference type="Proteomes" id="UP000217790"/>
    </source>
</evidence>
<dbReference type="EMBL" id="KZ293658">
    <property type="protein sequence ID" value="PBK92557.1"/>
    <property type="molecule type" value="Genomic_DNA"/>
</dbReference>
<keyword evidence="6 7" id="KW-0408">Iron</keyword>
<dbReference type="GO" id="GO:0004497">
    <property type="term" value="F:monooxygenase activity"/>
    <property type="evidence" value="ECO:0007669"/>
    <property type="project" value="UniProtKB-KW"/>
</dbReference>
<keyword evidence="7 8" id="KW-0349">Heme</keyword>
<protein>
    <submittedName>
        <fullName evidence="10">Cytochrome P450</fullName>
    </submittedName>
</protein>
<name>A0A2H3DTW8_ARMGA</name>
<dbReference type="InterPro" id="IPR001128">
    <property type="entry name" value="Cyt_P450"/>
</dbReference>
<reference evidence="11" key="1">
    <citation type="journal article" date="2017" name="Nat. Ecol. Evol.">
        <title>Genome expansion and lineage-specific genetic innovations in the forest pathogenic fungi Armillaria.</title>
        <authorList>
            <person name="Sipos G."/>
            <person name="Prasanna A.N."/>
            <person name="Walter M.C."/>
            <person name="O'Connor E."/>
            <person name="Balint B."/>
            <person name="Krizsan K."/>
            <person name="Kiss B."/>
            <person name="Hess J."/>
            <person name="Varga T."/>
            <person name="Slot J."/>
            <person name="Riley R."/>
            <person name="Boka B."/>
            <person name="Rigling D."/>
            <person name="Barry K."/>
            <person name="Lee J."/>
            <person name="Mihaltcheva S."/>
            <person name="LaButti K."/>
            <person name="Lipzen A."/>
            <person name="Waldron R."/>
            <person name="Moloney N.M."/>
            <person name="Sperisen C."/>
            <person name="Kredics L."/>
            <person name="Vagvoelgyi C."/>
            <person name="Patrignani A."/>
            <person name="Fitzpatrick D."/>
            <person name="Nagy I."/>
            <person name="Doyle S."/>
            <person name="Anderson J.B."/>
            <person name="Grigoriev I.V."/>
            <person name="Gueldener U."/>
            <person name="Muensterkoetter M."/>
            <person name="Nagy L.G."/>
        </authorList>
    </citation>
    <scope>NUCLEOTIDE SEQUENCE [LARGE SCALE GENOMIC DNA]</scope>
    <source>
        <strain evidence="11">Ar21-2</strain>
    </source>
</reference>
<dbReference type="InParanoid" id="A0A2H3DTW8"/>
<evidence type="ECO:0000256" key="7">
    <source>
        <dbReference type="PIRSR" id="PIRSR602401-1"/>
    </source>
</evidence>
<dbReference type="Proteomes" id="UP000217790">
    <property type="component" value="Unassembled WGS sequence"/>
</dbReference>
<dbReference type="PRINTS" id="PR00463">
    <property type="entry name" value="EP450I"/>
</dbReference>